<dbReference type="AlphaFoldDB" id="A0A9N7TIL0"/>
<evidence type="ECO:0000313" key="2">
    <source>
        <dbReference type="Proteomes" id="UP001153269"/>
    </source>
</evidence>
<accession>A0A9N7TIL0</accession>
<comment type="caution">
    <text evidence="1">The sequence shown here is derived from an EMBL/GenBank/DDBJ whole genome shotgun (WGS) entry which is preliminary data.</text>
</comment>
<keyword evidence="2" id="KW-1185">Reference proteome</keyword>
<proteinExistence type="predicted"/>
<gene>
    <name evidence="1" type="ORF">PLEPLA_LOCUS886</name>
</gene>
<dbReference type="Proteomes" id="UP001153269">
    <property type="component" value="Unassembled WGS sequence"/>
</dbReference>
<name>A0A9N7TIL0_PLEPL</name>
<reference evidence="1" key="1">
    <citation type="submission" date="2020-03" db="EMBL/GenBank/DDBJ databases">
        <authorList>
            <person name="Weist P."/>
        </authorList>
    </citation>
    <scope>NUCLEOTIDE SEQUENCE</scope>
</reference>
<dbReference type="EMBL" id="CADEAL010000042">
    <property type="protein sequence ID" value="CAB1413186.1"/>
    <property type="molecule type" value="Genomic_DNA"/>
</dbReference>
<evidence type="ECO:0000313" key="1">
    <source>
        <dbReference type="EMBL" id="CAB1413186.1"/>
    </source>
</evidence>
<organism evidence="1 2">
    <name type="scientific">Pleuronectes platessa</name>
    <name type="common">European plaice</name>
    <dbReference type="NCBI Taxonomy" id="8262"/>
    <lineage>
        <taxon>Eukaryota</taxon>
        <taxon>Metazoa</taxon>
        <taxon>Chordata</taxon>
        <taxon>Craniata</taxon>
        <taxon>Vertebrata</taxon>
        <taxon>Euteleostomi</taxon>
        <taxon>Actinopterygii</taxon>
        <taxon>Neopterygii</taxon>
        <taxon>Teleostei</taxon>
        <taxon>Neoteleostei</taxon>
        <taxon>Acanthomorphata</taxon>
        <taxon>Carangaria</taxon>
        <taxon>Pleuronectiformes</taxon>
        <taxon>Pleuronectoidei</taxon>
        <taxon>Pleuronectidae</taxon>
        <taxon>Pleuronectes</taxon>
    </lineage>
</organism>
<sequence>MPWSDEWRVAAPSDFLELADRQPISVGGGGAKVVTEKSIEHTERRRYVLQRENTRRGSVKAEDSLIILRFKFSLEIRA</sequence>
<protein>
    <submittedName>
        <fullName evidence="1">Uncharacterized protein</fullName>
    </submittedName>
</protein>